<evidence type="ECO:0000313" key="2">
    <source>
        <dbReference type="EMBL" id="KAK1167105.1"/>
    </source>
</evidence>
<reference evidence="2" key="1">
    <citation type="submission" date="2022-02" db="EMBL/GenBank/DDBJ databases">
        <title>Atlantic sturgeon de novo genome assembly.</title>
        <authorList>
            <person name="Stock M."/>
            <person name="Klopp C."/>
            <person name="Guiguen Y."/>
            <person name="Cabau C."/>
            <person name="Parinello H."/>
            <person name="Santidrian Yebra-Pimentel E."/>
            <person name="Kuhl H."/>
            <person name="Dirks R.P."/>
            <person name="Guessner J."/>
            <person name="Wuertz S."/>
            <person name="Du K."/>
            <person name="Schartl M."/>
        </authorList>
    </citation>
    <scope>NUCLEOTIDE SEQUENCE</scope>
    <source>
        <strain evidence="2">STURGEONOMICS-FGT-2020</strain>
        <tissue evidence="2">Whole blood</tissue>
    </source>
</reference>
<evidence type="ECO:0000313" key="3">
    <source>
        <dbReference type="Proteomes" id="UP001230051"/>
    </source>
</evidence>
<proteinExistence type="predicted"/>
<dbReference type="EMBL" id="JAGXEW010000010">
    <property type="protein sequence ID" value="KAK1167105.1"/>
    <property type="molecule type" value="Genomic_DNA"/>
</dbReference>
<gene>
    <name evidence="2" type="ORF">AOXY_G11764</name>
</gene>
<comment type="caution">
    <text evidence="2">The sequence shown here is derived from an EMBL/GenBank/DDBJ whole genome shotgun (WGS) entry which is preliminary data.</text>
</comment>
<dbReference type="PANTHER" id="PTHR48465:SF1">
    <property type="entry name" value="PROTEIN SSUH2 HOMOLOG"/>
    <property type="match status" value="1"/>
</dbReference>
<dbReference type="Gene3D" id="6.20.20.10">
    <property type="match status" value="1"/>
</dbReference>
<sequence>MEKTENCLQKALPIYDFDPSGYTTIPPPQEKKGKKTQKEEFSSSQVILLTDAQIRAALLDWVKRKSYRSPKAARNMILTGVSQATAYYYILESFTERRAICNKYEPFDKKVCIDGPVEGEELSPWEVPVFPSEMFCNQVQYMRIPHTDVLTQCPECKEKKWAPCKICHASSKVRCPVCHGSGKSLNKKNCWACNGERLVACATCMALGRVCCEMCLGKGKVCYYKELRVEYKRNVCDYVHMKASIPRQLVPWAPGDVLFDSTAERVQALTTFPEEEINKVSQELLRHASTAWPDCQIIQQRHILKSIPINHVLYQWKNTSGSFFVYGSSNYVYFADYPQNKFLKCPLCF</sequence>
<name>A0AAD8DD15_ACIOX</name>
<accession>A0AAD8DD15</accession>
<dbReference type="Proteomes" id="UP001230051">
    <property type="component" value="Unassembled WGS sequence"/>
</dbReference>
<feature type="region of interest" description="Disordered" evidence="1">
    <location>
        <begin position="18"/>
        <end position="38"/>
    </location>
</feature>
<dbReference type="InterPro" id="IPR052789">
    <property type="entry name" value="SSUH2_homolog"/>
</dbReference>
<dbReference type="AlphaFoldDB" id="A0AAD8DD15"/>
<evidence type="ECO:0000256" key="1">
    <source>
        <dbReference type="SAM" id="MobiDB-lite"/>
    </source>
</evidence>
<keyword evidence="3" id="KW-1185">Reference proteome</keyword>
<evidence type="ECO:0008006" key="4">
    <source>
        <dbReference type="Google" id="ProtNLM"/>
    </source>
</evidence>
<organism evidence="2 3">
    <name type="scientific">Acipenser oxyrinchus oxyrinchus</name>
    <dbReference type="NCBI Taxonomy" id="40147"/>
    <lineage>
        <taxon>Eukaryota</taxon>
        <taxon>Metazoa</taxon>
        <taxon>Chordata</taxon>
        <taxon>Craniata</taxon>
        <taxon>Vertebrata</taxon>
        <taxon>Euteleostomi</taxon>
        <taxon>Actinopterygii</taxon>
        <taxon>Chondrostei</taxon>
        <taxon>Acipenseriformes</taxon>
        <taxon>Acipenseridae</taxon>
        <taxon>Acipenser</taxon>
    </lineage>
</organism>
<dbReference type="PANTHER" id="PTHR48465">
    <property type="entry name" value="PROTEIN SSUH2 HOMOLOG"/>
    <property type="match status" value="1"/>
</dbReference>
<protein>
    <recommendedName>
        <fullName evidence="4">Protein SSUH2 homolog</fullName>
    </recommendedName>
</protein>